<reference evidence="2" key="1">
    <citation type="submission" date="2020-06" db="EMBL/GenBank/DDBJ databases">
        <title>Draft genome sequences of strains closely related to Aspergillus parafelis and Aspergillus hiratsukae.</title>
        <authorList>
            <person name="Dos Santos R.A.C."/>
            <person name="Rivero-Menendez O."/>
            <person name="Steenwyk J.L."/>
            <person name="Mead M.E."/>
            <person name="Goldman G.H."/>
            <person name="Alastruey-Izquierdo A."/>
            <person name="Rokas A."/>
        </authorList>
    </citation>
    <scope>NUCLEOTIDE SEQUENCE</scope>
    <source>
        <strain evidence="2">CNM-CM5793</strain>
        <strain evidence="3">CNM-CM6106</strain>
    </source>
</reference>
<feature type="region of interest" description="Disordered" evidence="1">
    <location>
        <begin position="1"/>
        <end position="24"/>
    </location>
</feature>
<evidence type="ECO:0000313" key="4">
    <source>
        <dbReference type="Proteomes" id="UP000630445"/>
    </source>
</evidence>
<gene>
    <name evidence="2" type="ORF">CNMCM5793_000462</name>
    <name evidence="3" type="ORF">CNMCM6106_009047</name>
</gene>
<organism evidence="2 4">
    <name type="scientific">Aspergillus hiratsukae</name>
    <dbReference type="NCBI Taxonomy" id="1194566"/>
    <lineage>
        <taxon>Eukaryota</taxon>
        <taxon>Fungi</taxon>
        <taxon>Dikarya</taxon>
        <taxon>Ascomycota</taxon>
        <taxon>Pezizomycotina</taxon>
        <taxon>Eurotiomycetes</taxon>
        <taxon>Eurotiomycetidae</taxon>
        <taxon>Eurotiales</taxon>
        <taxon>Aspergillaceae</taxon>
        <taxon>Aspergillus</taxon>
        <taxon>Aspergillus subgen. Fumigati</taxon>
    </lineage>
</organism>
<protein>
    <submittedName>
        <fullName evidence="2">Uncharacterized protein</fullName>
    </submittedName>
</protein>
<name>A0A8H6P9Z3_9EURO</name>
<accession>A0A8H6P9Z3</accession>
<feature type="compositionally biased region" description="Basic residues" evidence="1">
    <location>
        <begin position="12"/>
        <end position="22"/>
    </location>
</feature>
<proteinExistence type="predicted"/>
<dbReference type="EMBL" id="JACBAD010002019">
    <property type="protein sequence ID" value="KAF7122437.1"/>
    <property type="molecule type" value="Genomic_DNA"/>
</dbReference>
<dbReference type="Proteomes" id="UP000662466">
    <property type="component" value="Unassembled WGS sequence"/>
</dbReference>
<evidence type="ECO:0000256" key="1">
    <source>
        <dbReference type="SAM" id="MobiDB-lite"/>
    </source>
</evidence>
<comment type="caution">
    <text evidence="2">The sequence shown here is derived from an EMBL/GenBank/DDBJ whole genome shotgun (WGS) entry which is preliminary data.</text>
</comment>
<feature type="compositionally biased region" description="Basic and acidic residues" evidence="1">
    <location>
        <begin position="227"/>
        <end position="237"/>
    </location>
</feature>
<feature type="compositionally biased region" description="Basic and acidic residues" evidence="1">
    <location>
        <begin position="1"/>
        <end position="10"/>
    </location>
</feature>
<dbReference type="EMBL" id="JACBAF010002237">
    <property type="protein sequence ID" value="KAF7161966.1"/>
    <property type="molecule type" value="Genomic_DNA"/>
</dbReference>
<evidence type="ECO:0000313" key="3">
    <source>
        <dbReference type="EMBL" id="KAF7161966.1"/>
    </source>
</evidence>
<sequence length="237" mass="25545">MHRRAGELHQRGTGKLRQRGFHTGRGCEGVGDVRRKEGGDVEGGEDCDAVAQAEEGRWRGAGPKNPRKPRILIHTNPHIHSRSHEELNRAREDALKGLILQRGGHRIDRVGGEVSAPAVIALAMSTPRRMPSLSVFHFDEAEAEAEAVGAAEVAPMVTGTEPSGVRAFRGIICDCHSVDRVNSQAANKRDSMLTSWNNYADDSDCITDENAPGPILSASPPMPAAAAERHPVTEASF</sequence>
<dbReference type="AlphaFoldDB" id="A0A8H6P9Z3"/>
<keyword evidence="4" id="KW-1185">Reference proteome</keyword>
<dbReference type="Proteomes" id="UP000630445">
    <property type="component" value="Unassembled WGS sequence"/>
</dbReference>
<evidence type="ECO:0000313" key="2">
    <source>
        <dbReference type="EMBL" id="KAF7122437.1"/>
    </source>
</evidence>
<feature type="region of interest" description="Disordered" evidence="1">
    <location>
        <begin position="207"/>
        <end position="237"/>
    </location>
</feature>